<accession>A0A839RI63</accession>
<dbReference type="InterPro" id="IPR023393">
    <property type="entry name" value="START-like_dom_sf"/>
</dbReference>
<dbReference type="EMBL" id="JACHWS010000001">
    <property type="protein sequence ID" value="MBB3036482.1"/>
    <property type="molecule type" value="Genomic_DNA"/>
</dbReference>
<sequence>MNTDLDRIERQIDIEAPASRVWTLISEPGWFINDGAIVEHKIDQNGDVSVVHDPVHGAFSFQTVELVEPRYAAFRWLGGDAGSTLVEFWIDERNDGSVSLRVAESGFSTLTVSEEERRRKIDDNTEGWETELAAARSYLTPSVREPATAERAAGRG</sequence>
<name>A0A839RI63_9ACTN</name>
<dbReference type="SUPFAM" id="SSF55961">
    <property type="entry name" value="Bet v1-like"/>
    <property type="match status" value="1"/>
</dbReference>
<evidence type="ECO:0000313" key="1">
    <source>
        <dbReference type="EMBL" id="MBB3036482.1"/>
    </source>
</evidence>
<dbReference type="AlphaFoldDB" id="A0A839RI63"/>
<evidence type="ECO:0000313" key="2">
    <source>
        <dbReference type="Proteomes" id="UP000567922"/>
    </source>
</evidence>
<dbReference type="Proteomes" id="UP000567922">
    <property type="component" value="Unassembled WGS sequence"/>
</dbReference>
<dbReference type="OrthoDB" id="9803476at2"/>
<gene>
    <name evidence="1" type="ORF">FHU29_000916</name>
</gene>
<proteinExistence type="predicted"/>
<keyword evidence="2" id="KW-1185">Reference proteome</keyword>
<reference evidence="1 2" key="1">
    <citation type="submission" date="2020-08" db="EMBL/GenBank/DDBJ databases">
        <title>Sequencing the genomes of 1000 actinobacteria strains.</title>
        <authorList>
            <person name="Klenk H.-P."/>
        </authorList>
    </citation>
    <scope>NUCLEOTIDE SEQUENCE [LARGE SCALE GENOMIC DNA]</scope>
    <source>
        <strain evidence="1 2">DSM 45258</strain>
    </source>
</reference>
<dbReference type="Gene3D" id="3.30.530.20">
    <property type="match status" value="1"/>
</dbReference>
<dbReference type="RefSeq" id="WP_064441597.1">
    <property type="nucleotide sequence ID" value="NZ_BDDI01000015.1"/>
</dbReference>
<protein>
    <submittedName>
        <fullName evidence="1">Uncharacterized protein YndB with AHSA1/START domain</fullName>
    </submittedName>
</protein>
<comment type="caution">
    <text evidence="1">The sequence shown here is derived from an EMBL/GenBank/DDBJ whole genome shotgun (WGS) entry which is preliminary data.</text>
</comment>
<organism evidence="1 2">
    <name type="scientific">Hoyosella altamirensis</name>
    <dbReference type="NCBI Taxonomy" id="616997"/>
    <lineage>
        <taxon>Bacteria</taxon>
        <taxon>Bacillati</taxon>
        <taxon>Actinomycetota</taxon>
        <taxon>Actinomycetes</taxon>
        <taxon>Mycobacteriales</taxon>
        <taxon>Hoyosellaceae</taxon>
        <taxon>Hoyosella</taxon>
    </lineage>
</organism>